<protein>
    <submittedName>
        <fullName evidence="1">Uncharacterized protein</fullName>
    </submittedName>
</protein>
<comment type="caution">
    <text evidence="1">The sequence shown here is derived from an EMBL/GenBank/DDBJ whole genome shotgun (WGS) entry which is preliminary data.</text>
</comment>
<reference evidence="1 2" key="1">
    <citation type="submission" date="2019-05" db="EMBL/GenBank/DDBJ databases">
        <title>Mikania micrantha, genome provides insights into the molecular mechanism of rapid growth.</title>
        <authorList>
            <person name="Liu B."/>
        </authorList>
    </citation>
    <scope>NUCLEOTIDE SEQUENCE [LARGE SCALE GENOMIC DNA]</scope>
    <source>
        <strain evidence="1">NLD-2019</strain>
        <tissue evidence="1">Leaf</tissue>
    </source>
</reference>
<gene>
    <name evidence="1" type="ORF">E3N88_28109</name>
</gene>
<evidence type="ECO:0000313" key="2">
    <source>
        <dbReference type="Proteomes" id="UP000326396"/>
    </source>
</evidence>
<dbReference type="OrthoDB" id="1433808at2759"/>
<organism evidence="1 2">
    <name type="scientific">Mikania micrantha</name>
    <name type="common">bitter vine</name>
    <dbReference type="NCBI Taxonomy" id="192012"/>
    <lineage>
        <taxon>Eukaryota</taxon>
        <taxon>Viridiplantae</taxon>
        <taxon>Streptophyta</taxon>
        <taxon>Embryophyta</taxon>
        <taxon>Tracheophyta</taxon>
        <taxon>Spermatophyta</taxon>
        <taxon>Magnoliopsida</taxon>
        <taxon>eudicotyledons</taxon>
        <taxon>Gunneridae</taxon>
        <taxon>Pentapetalae</taxon>
        <taxon>asterids</taxon>
        <taxon>campanulids</taxon>
        <taxon>Asterales</taxon>
        <taxon>Asteraceae</taxon>
        <taxon>Asteroideae</taxon>
        <taxon>Heliantheae alliance</taxon>
        <taxon>Eupatorieae</taxon>
        <taxon>Mikania</taxon>
    </lineage>
</organism>
<dbReference type="Proteomes" id="UP000326396">
    <property type="component" value="Linkage Group LG4"/>
</dbReference>
<dbReference type="AlphaFoldDB" id="A0A5N6MYQ9"/>
<keyword evidence="2" id="KW-1185">Reference proteome</keyword>
<accession>A0A5N6MYQ9</accession>
<dbReference type="EMBL" id="SZYD01000014">
    <property type="protein sequence ID" value="KAD4179518.1"/>
    <property type="molecule type" value="Genomic_DNA"/>
</dbReference>
<name>A0A5N6MYQ9_9ASTR</name>
<proteinExistence type="predicted"/>
<sequence length="166" mass="18819">MKFTKTLKTLKFWSRKKKKRINNIHHHPPPPCCCNHHGSSHSFQPSAPPLPSWLDYEDQIYNQHLLASEVNFSESSGLPVSYQAQFDEQEHDINPSSSSVSGDVETGGSYQQYMVENPVYGVPVLPARKTVRSAGAFGCVFNVGAHLFRCFFPCYQIKDAQYNFSF</sequence>
<evidence type="ECO:0000313" key="1">
    <source>
        <dbReference type="EMBL" id="KAD4179518.1"/>
    </source>
</evidence>